<evidence type="ECO:0000313" key="1">
    <source>
        <dbReference type="EMBL" id="QDG52936.1"/>
    </source>
</evidence>
<dbReference type="Proteomes" id="UP000315995">
    <property type="component" value="Chromosome"/>
</dbReference>
<proteinExistence type="predicted"/>
<dbReference type="OrthoDB" id="5511448at2"/>
<accession>A0A4Y6PXA6</accession>
<dbReference type="RefSeq" id="WP_141199397.1">
    <property type="nucleotide sequence ID" value="NZ_CP041186.1"/>
</dbReference>
<reference evidence="1 2" key="1">
    <citation type="submission" date="2019-06" db="EMBL/GenBank/DDBJ databases">
        <title>Persicimonas caeni gen. nov., sp. nov., a predatory bacterium isolated from solar saltern.</title>
        <authorList>
            <person name="Wang S."/>
        </authorList>
    </citation>
    <scope>NUCLEOTIDE SEQUENCE [LARGE SCALE GENOMIC DNA]</scope>
    <source>
        <strain evidence="1 2">YN101</strain>
    </source>
</reference>
<dbReference type="AlphaFoldDB" id="A0A4Y6PXA6"/>
<sequence length="374" mass="40257">MDITDYEERSPQIIEVESGWVRAFVGDDIPRTGDALGIRSEGGEEVFAAVRRHAGGRTVDAMLLGMPAWVRPGVEVFQTEESAHVTAPKQGQSSVDALAITAGKDLDTIPFKLRAPKFAELSGTRPALATGFSAIDRLSPLAHGGLNLILDTYTGPQAYDALAARVHAARTRSDEYDAVLWLSGDARAPEWATHELTFDGDAQRQLTALRALMSWAVWLRDQGQNVLFCAELPPLASRGVVDEVETAMGVSIGEVVDGLGSTLASTNSGTITTLLRLPLHASASGIEYIIETMDVGDVDAQITIDDQGRFDPYRSTSDAELDAEARSEQQKLLGVLSRAAAARDKAAMLGEFGLEPREEEALEKAEALQERLKA</sequence>
<dbReference type="EMBL" id="CP041186">
    <property type="protein sequence ID" value="QDG52936.1"/>
    <property type="molecule type" value="Genomic_DNA"/>
</dbReference>
<accession>A0A5B8YA41</accession>
<name>A0A4Y6PXA6_PERCE</name>
<gene>
    <name evidence="1" type="ORF">FIV42_19970</name>
</gene>
<keyword evidence="2" id="KW-1185">Reference proteome</keyword>
<evidence type="ECO:0000313" key="2">
    <source>
        <dbReference type="Proteomes" id="UP000315995"/>
    </source>
</evidence>
<protein>
    <submittedName>
        <fullName evidence="1">Uncharacterized protein</fullName>
    </submittedName>
</protein>
<organism evidence="1 2">
    <name type="scientific">Persicimonas caeni</name>
    <dbReference type="NCBI Taxonomy" id="2292766"/>
    <lineage>
        <taxon>Bacteria</taxon>
        <taxon>Deltaproteobacteria</taxon>
        <taxon>Bradymonadales</taxon>
        <taxon>Bradymonadaceae</taxon>
        <taxon>Persicimonas</taxon>
    </lineage>
</organism>